<dbReference type="RefSeq" id="WP_251835259.1">
    <property type="nucleotide sequence ID" value="NZ_JACSQG010000001.1"/>
</dbReference>
<dbReference type="InterPro" id="IPR017850">
    <property type="entry name" value="Alkaline_phosphatase_core_sf"/>
</dbReference>
<feature type="domain" description="Sulfatase N-terminal" evidence="2">
    <location>
        <begin position="205"/>
        <end position="505"/>
    </location>
</feature>
<dbReference type="SUPFAM" id="SSF53649">
    <property type="entry name" value="Alkaline phosphatase-like"/>
    <property type="match status" value="1"/>
</dbReference>
<reference evidence="3 4" key="1">
    <citation type="submission" date="2020-08" db="EMBL/GenBank/DDBJ databases">
        <title>A Genomic Blueprint of the Chicken Gut Microbiome.</title>
        <authorList>
            <person name="Gilroy R."/>
            <person name="Ravi A."/>
            <person name="Getino M."/>
            <person name="Pursley I."/>
            <person name="Horton D.L."/>
            <person name="Alikhan N.-F."/>
            <person name="Baker D."/>
            <person name="Gharbi K."/>
            <person name="Hall N."/>
            <person name="Watson M."/>
            <person name="Adriaenssens E.M."/>
            <person name="Foster-Nyarko E."/>
            <person name="Jarju S."/>
            <person name="Secka A."/>
            <person name="Antonio M."/>
            <person name="Oren A."/>
            <person name="Chaudhuri R."/>
            <person name="La Ragione R.M."/>
            <person name="Hildebrand F."/>
            <person name="Pallen M.J."/>
        </authorList>
    </citation>
    <scope>NUCLEOTIDE SEQUENCE [LARGE SCALE GENOMIC DNA]</scope>
    <source>
        <strain evidence="3 4">Sa2CUA2</strain>
    </source>
</reference>
<dbReference type="Proteomes" id="UP000611945">
    <property type="component" value="Unassembled WGS sequence"/>
</dbReference>
<keyword evidence="1" id="KW-0472">Membrane</keyword>
<accession>A0ABR8TM08</accession>
<dbReference type="Pfam" id="PF00884">
    <property type="entry name" value="Sulfatase"/>
    <property type="match status" value="1"/>
</dbReference>
<proteinExistence type="predicted"/>
<dbReference type="PANTHER" id="PTHR30443">
    <property type="entry name" value="INNER MEMBRANE PROTEIN"/>
    <property type="match status" value="1"/>
</dbReference>
<dbReference type="PANTHER" id="PTHR30443:SF0">
    <property type="entry name" value="PHOSPHOETHANOLAMINE TRANSFERASE EPTA"/>
    <property type="match status" value="1"/>
</dbReference>
<keyword evidence="4" id="KW-1185">Reference proteome</keyword>
<protein>
    <submittedName>
        <fullName evidence="3">Sulfatase-like hydrolase/transferase</fullName>
    </submittedName>
</protein>
<dbReference type="InterPro" id="IPR040423">
    <property type="entry name" value="PEA_transferase"/>
</dbReference>
<sequence>MAHLKIGLIILYLLSAYDYYLERLEAMGWGLGSVLYLSVFAVLFAALLLGAFIRPRMLRYTYALAFFLAAVFFEAHRQITADYLTYSGFVSLLHSQAFIGDALQQFSSSILPAVGSGLLLLLGIGLKPTPATRVPLWLSAGAPIAGVLLLSAILFMRGGEGARGLPMMFTPLTYLNLYTYEALQNTVGPRQPVTLARGGKDIDYNIVLIIDESVSGHYLDINSEHGVYSGLKRSPEGVAIYNYGYAAAIANCSADTNVTLRYGGTRDDYLRINTTMPSIWQYARNAGLRTVYIDAQRTGGHLQNLMTRDEQREIDLFIQFEDVAVRDRDMAVVDKLVEVLDNAIPSLVIINKVGAHFPVHDKYPDSFMRYQPALPRGRYTHITDTGERDGFDGSAADWQRYRNAYKNTLLWNVGEFFARLFSRADLSKTVVLYTSDHGQDLHERGNPGLNTHCGGDPVVEEGLVPLVVMQGRELQTLDWEAELAGNRNRSSHYNLFPTLLHLLDYDLPGLQQLYGNPLSVHTEDDFTFNTRFNARLGEKPTWKRIDLDEVVVPQVH</sequence>
<dbReference type="InterPro" id="IPR000917">
    <property type="entry name" value="Sulfatase_N"/>
</dbReference>
<evidence type="ECO:0000259" key="2">
    <source>
        <dbReference type="Pfam" id="PF00884"/>
    </source>
</evidence>
<feature type="transmembrane region" description="Helical" evidence="1">
    <location>
        <begin position="34"/>
        <end position="53"/>
    </location>
</feature>
<name>A0ABR8TM08_9PSED</name>
<comment type="caution">
    <text evidence="3">The sequence shown here is derived from an EMBL/GenBank/DDBJ whole genome shotgun (WGS) entry which is preliminary data.</text>
</comment>
<feature type="transmembrane region" description="Helical" evidence="1">
    <location>
        <begin position="110"/>
        <end position="128"/>
    </location>
</feature>
<dbReference type="Gene3D" id="3.40.720.10">
    <property type="entry name" value="Alkaline Phosphatase, subunit A"/>
    <property type="match status" value="1"/>
</dbReference>
<dbReference type="EMBL" id="JACSQG010000001">
    <property type="protein sequence ID" value="MBD7976513.1"/>
    <property type="molecule type" value="Genomic_DNA"/>
</dbReference>
<feature type="transmembrane region" description="Helical" evidence="1">
    <location>
        <begin position="134"/>
        <end position="155"/>
    </location>
</feature>
<evidence type="ECO:0000313" key="3">
    <source>
        <dbReference type="EMBL" id="MBD7976513.1"/>
    </source>
</evidence>
<gene>
    <name evidence="3" type="ORF">H9642_04855</name>
</gene>
<feature type="transmembrane region" description="Helical" evidence="1">
    <location>
        <begin position="60"/>
        <end position="77"/>
    </location>
</feature>
<keyword evidence="1" id="KW-0812">Transmembrane</keyword>
<organism evidence="3 4">
    <name type="scientific">Serpens gallinarum</name>
    <dbReference type="NCBI Taxonomy" id="2763075"/>
    <lineage>
        <taxon>Bacteria</taxon>
        <taxon>Pseudomonadati</taxon>
        <taxon>Pseudomonadota</taxon>
        <taxon>Gammaproteobacteria</taxon>
        <taxon>Pseudomonadales</taxon>
        <taxon>Pseudomonadaceae</taxon>
        <taxon>Pseudomonas</taxon>
    </lineage>
</organism>
<evidence type="ECO:0000256" key="1">
    <source>
        <dbReference type="SAM" id="Phobius"/>
    </source>
</evidence>
<evidence type="ECO:0000313" key="4">
    <source>
        <dbReference type="Proteomes" id="UP000611945"/>
    </source>
</evidence>
<keyword evidence="1" id="KW-1133">Transmembrane helix</keyword>